<evidence type="ECO:0000313" key="2">
    <source>
        <dbReference type="EMBL" id="SUD98870.1"/>
    </source>
</evidence>
<feature type="region of interest" description="Disordered" evidence="1">
    <location>
        <begin position="1"/>
        <end position="53"/>
    </location>
</feature>
<dbReference type="RefSeq" id="WP_172462185.1">
    <property type="nucleotide sequence ID" value="NZ_UGVC01000006.1"/>
</dbReference>
<dbReference type="Proteomes" id="UP000254123">
    <property type="component" value="Unassembled WGS sequence"/>
</dbReference>
<gene>
    <name evidence="2" type="ORF">NCTC10526_02853</name>
</gene>
<evidence type="ECO:0000256" key="1">
    <source>
        <dbReference type="SAM" id="MobiDB-lite"/>
    </source>
</evidence>
<organism evidence="2 3">
    <name type="scientific">Psychrobacter phenylpyruvicus</name>
    <dbReference type="NCBI Taxonomy" id="29432"/>
    <lineage>
        <taxon>Bacteria</taxon>
        <taxon>Pseudomonadati</taxon>
        <taxon>Pseudomonadota</taxon>
        <taxon>Gammaproteobacteria</taxon>
        <taxon>Moraxellales</taxon>
        <taxon>Moraxellaceae</taxon>
        <taxon>Psychrobacter</taxon>
    </lineage>
</organism>
<proteinExistence type="predicted"/>
<keyword evidence="3" id="KW-1185">Reference proteome</keyword>
<dbReference type="EMBL" id="UGVC01000006">
    <property type="protein sequence ID" value="SUD98870.1"/>
    <property type="molecule type" value="Genomic_DNA"/>
</dbReference>
<reference evidence="2 3" key="1">
    <citation type="submission" date="2018-06" db="EMBL/GenBank/DDBJ databases">
        <authorList>
            <consortium name="Pathogen Informatics"/>
            <person name="Doyle S."/>
        </authorList>
    </citation>
    <scope>NUCLEOTIDE SEQUENCE [LARGE SCALE GENOMIC DNA]</scope>
    <source>
        <strain evidence="2 3">NCTC10526</strain>
    </source>
</reference>
<name>A0A379LPM5_9GAMM</name>
<accession>A0A379LPM5</accession>
<sequence>MQTNFSQPQTFNPADMSRNIIDNDQDPMVDSLDNEDENSAPESLDEQNVEHKG</sequence>
<protein>
    <submittedName>
        <fullName evidence="2">Uncharacterized protein</fullName>
    </submittedName>
</protein>
<evidence type="ECO:0000313" key="3">
    <source>
        <dbReference type="Proteomes" id="UP000254123"/>
    </source>
</evidence>
<dbReference type="AlphaFoldDB" id="A0A379LPM5"/>
<feature type="compositionally biased region" description="Polar residues" evidence="1">
    <location>
        <begin position="1"/>
        <end position="12"/>
    </location>
</feature>
<feature type="compositionally biased region" description="Acidic residues" evidence="1">
    <location>
        <begin position="23"/>
        <end position="47"/>
    </location>
</feature>